<dbReference type="PANTHER" id="PTHR11002:SF76">
    <property type="entry name" value="CARBONIC ANHYDRASE"/>
    <property type="match status" value="1"/>
</dbReference>
<evidence type="ECO:0000256" key="5">
    <source>
        <dbReference type="ARBA" id="ARBA00023239"/>
    </source>
</evidence>
<feature type="binding site" evidence="7">
    <location>
        <position position="141"/>
    </location>
    <ligand>
        <name>Zn(2+)</name>
        <dbReference type="ChEBI" id="CHEBI:29105"/>
    </ligand>
</feature>
<sequence length="290" mass="31371">MKLFATSARVLLALLPLSSVAAHSTPPSRHQTVRSTRNETPFFPEILELFKGNEEYMAEMAKENPGLLATLAIEGQKPPFMLVDCSDSRVNEQGIFSAKPGTMFTAGNIANQFDEADLNSNAVLSFAVGTLKVKHVVVMGHYGCGGVAASMMASSSASPADVAVNTWIQPIRQIYLTSTRPEIVEHRKSNLFVATTPPDLHDRMSAALSIFFTKIFTSLPFPAAFRALVEENVKFNHYASIVANASFAGDIFIHGWVYDVENGKVSDLDVSVGPPGKEIPPSPFPVLKTG</sequence>
<dbReference type="SMART" id="SM00947">
    <property type="entry name" value="Pro_CA"/>
    <property type="match status" value="1"/>
</dbReference>
<dbReference type="EC" id="4.2.1.1" evidence="2 8"/>
<dbReference type="Pfam" id="PF00484">
    <property type="entry name" value="Pro_CA"/>
    <property type="match status" value="1"/>
</dbReference>
<keyword evidence="5 8" id="KW-0456">Lyase</keyword>
<name>A0A9W8K399_9AGAR</name>
<dbReference type="InterPro" id="IPR036874">
    <property type="entry name" value="Carbonic_anhydrase_sf"/>
</dbReference>
<gene>
    <name evidence="10" type="ORF">NLJ89_g4456</name>
</gene>
<feature type="binding site" evidence="7">
    <location>
        <position position="85"/>
    </location>
    <ligand>
        <name>Zn(2+)</name>
        <dbReference type="ChEBI" id="CHEBI:29105"/>
    </ligand>
</feature>
<comment type="cofactor">
    <cofactor evidence="7">
        <name>Zn(2+)</name>
        <dbReference type="ChEBI" id="CHEBI:29105"/>
    </cofactor>
    <text evidence="7">Binds 1 zinc ion per subunit.</text>
</comment>
<dbReference type="GO" id="GO:0008270">
    <property type="term" value="F:zinc ion binding"/>
    <property type="evidence" value="ECO:0007669"/>
    <property type="project" value="UniProtKB-UniRule"/>
</dbReference>
<evidence type="ECO:0000256" key="1">
    <source>
        <dbReference type="ARBA" id="ARBA00006217"/>
    </source>
</evidence>
<evidence type="ECO:0000256" key="4">
    <source>
        <dbReference type="ARBA" id="ARBA00022833"/>
    </source>
</evidence>
<keyword evidence="3 7" id="KW-0479">Metal-binding</keyword>
<comment type="similarity">
    <text evidence="1 8">Belongs to the beta-class carbonic anhydrase family.</text>
</comment>
<feature type="binding site" evidence="7">
    <location>
        <position position="87"/>
    </location>
    <ligand>
        <name>Zn(2+)</name>
        <dbReference type="ChEBI" id="CHEBI:29105"/>
    </ligand>
</feature>
<dbReference type="GO" id="GO:0071244">
    <property type="term" value="P:cellular response to carbon dioxide"/>
    <property type="evidence" value="ECO:0007669"/>
    <property type="project" value="TreeGrafter"/>
</dbReference>
<comment type="caution">
    <text evidence="10">The sequence shown here is derived from an EMBL/GenBank/DDBJ whole genome shotgun (WGS) entry which is preliminary data.</text>
</comment>
<dbReference type="AlphaFoldDB" id="A0A9W8K399"/>
<evidence type="ECO:0000256" key="8">
    <source>
        <dbReference type="RuleBase" id="RU003956"/>
    </source>
</evidence>
<reference evidence="10" key="1">
    <citation type="submission" date="2022-07" db="EMBL/GenBank/DDBJ databases">
        <title>Genome Sequence of Agrocybe chaxingu.</title>
        <authorList>
            <person name="Buettner E."/>
        </authorList>
    </citation>
    <scope>NUCLEOTIDE SEQUENCE</scope>
    <source>
        <strain evidence="10">MP-N11</strain>
    </source>
</reference>
<dbReference type="InterPro" id="IPR001765">
    <property type="entry name" value="Carbonic_anhydrase"/>
</dbReference>
<dbReference type="PANTHER" id="PTHR11002">
    <property type="entry name" value="CARBONIC ANHYDRASE"/>
    <property type="match status" value="1"/>
</dbReference>
<evidence type="ECO:0000256" key="9">
    <source>
        <dbReference type="SAM" id="SignalP"/>
    </source>
</evidence>
<evidence type="ECO:0000256" key="6">
    <source>
        <dbReference type="ARBA" id="ARBA00048348"/>
    </source>
</evidence>
<dbReference type="SUPFAM" id="SSF53056">
    <property type="entry name" value="beta-carbonic anhydrase, cab"/>
    <property type="match status" value="1"/>
</dbReference>
<evidence type="ECO:0000313" key="10">
    <source>
        <dbReference type="EMBL" id="KAJ3510823.1"/>
    </source>
</evidence>
<dbReference type="GO" id="GO:0004089">
    <property type="term" value="F:carbonate dehydratase activity"/>
    <property type="evidence" value="ECO:0007669"/>
    <property type="project" value="UniProtKB-UniRule"/>
</dbReference>
<comment type="catalytic activity">
    <reaction evidence="6 8">
        <text>hydrogencarbonate + H(+) = CO2 + H2O</text>
        <dbReference type="Rhea" id="RHEA:10748"/>
        <dbReference type="ChEBI" id="CHEBI:15377"/>
        <dbReference type="ChEBI" id="CHEBI:15378"/>
        <dbReference type="ChEBI" id="CHEBI:16526"/>
        <dbReference type="ChEBI" id="CHEBI:17544"/>
        <dbReference type="EC" id="4.2.1.1"/>
    </reaction>
</comment>
<evidence type="ECO:0000313" key="11">
    <source>
        <dbReference type="Proteomes" id="UP001148786"/>
    </source>
</evidence>
<evidence type="ECO:0000256" key="7">
    <source>
        <dbReference type="PIRSR" id="PIRSR601765-1"/>
    </source>
</evidence>
<accession>A0A9W8K399</accession>
<feature type="binding site" evidence="7">
    <location>
        <position position="144"/>
    </location>
    <ligand>
        <name>Zn(2+)</name>
        <dbReference type="ChEBI" id="CHEBI:29105"/>
    </ligand>
</feature>
<keyword evidence="4 7" id="KW-0862">Zinc</keyword>
<evidence type="ECO:0000256" key="3">
    <source>
        <dbReference type="ARBA" id="ARBA00022723"/>
    </source>
</evidence>
<dbReference type="Gene3D" id="3.40.1050.10">
    <property type="entry name" value="Carbonic anhydrase"/>
    <property type="match status" value="1"/>
</dbReference>
<dbReference type="EMBL" id="JANKHO010000368">
    <property type="protein sequence ID" value="KAJ3510823.1"/>
    <property type="molecule type" value="Genomic_DNA"/>
</dbReference>
<dbReference type="GO" id="GO:0034599">
    <property type="term" value="P:cellular response to oxidative stress"/>
    <property type="evidence" value="ECO:0007669"/>
    <property type="project" value="TreeGrafter"/>
</dbReference>
<evidence type="ECO:0000256" key="2">
    <source>
        <dbReference type="ARBA" id="ARBA00012925"/>
    </source>
</evidence>
<comment type="function">
    <text evidence="8">Reversible hydration of carbon dioxide.</text>
</comment>
<feature type="signal peptide" evidence="9">
    <location>
        <begin position="1"/>
        <end position="22"/>
    </location>
</feature>
<dbReference type="Proteomes" id="UP001148786">
    <property type="component" value="Unassembled WGS sequence"/>
</dbReference>
<keyword evidence="11" id="KW-1185">Reference proteome</keyword>
<protein>
    <recommendedName>
        <fullName evidence="2 8">Carbonic anhydrase</fullName>
        <ecNumber evidence="2 8">4.2.1.1</ecNumber>
    </recommendedName>
    <alternativeName>
        <fullName evidence="8">Carbonate dehydratase</fullName>
    </alternativeName>
</protein>
<feature type="chain" id="PRO_5040912766" description="Carbonic anhydrase" evidence="9">
    <location>
        <begin position="23"/>
        <end position="290"/>
    </location>
</feature>
<dbReference type="OrthoDB" id="10248475at2759"/>
<organism evidence="10 11">
    <name type="scientific">Agrocybe chaxingu</name>
    <dbReference type="NCBI Taxonomy" id="84603"/>
    <lineage>
        <taxon>Eukaryota</taxon>
        <taxon>Fungi</taxon>
        <taxon>Dikarya</taxon>
        <taxon>Basidiomycota</taxon>
        <taxon>Agaricomycotina</taxon>
        <taxon>Agaricomycetes</taxon>
        <taxon>Agaricomycetidae</taxon>
        <taxon>Agaricales</taxon>
        <taxon>Agaricineae</taxon>
        <taxon>Strophariaceae</taxon>
        <taxon>Agrocybe</taxon>
    </lineage>
</organism>
<keyword evidence="9" id="KW-0732">Signal</keyword>
<proteinExistence type="inferred from homology"/>